<comment type="caution">
    <text evidence="3">The sequence shown here is derived from an EMBL/GenBank/DDBJ whole genome shotgun (WGS) entry which is preliminary data.</text>
</comment>
<dbReference type="Proteomes" id="UP000236319">
    <property type="component" value="Unassembled WGS sequence"/>
</dbReference>
<name>A0A2H6KHV4_9APIC</name>
<evidence type="ECO:0000256" key="2">
    <source>
        <dbReference type="SAM" id="MobiDB-lite"/>
    </source>
</evidence>
<evidence type="ECO:0000313" key="4">
    <source>
        <dbReference type="Proteomes" id="UP000236319"/>
    </source>
</evidence>
<evidence type="ECO:0000313" key="3">
    <source>
        <dbReference type="EMBL" id="GBE62570.1"/>
    </source>
</evidence>
<dbReference type="AlphaFoldDB" id="A0A2H6KHV4"/>
<feature type="coiled-coil region" evidence="1">
    <location>
        <begin position="26"/>
        <end position="60"/>
    </location>
</feature>
<keyword evidence="1" id="KW-0175">Coiled coil</keyword>
<dbReference type="OrthoDB" id="365717at2759"/>
<evidence type="ECO:0000256" key="1">
    <source>
        <dbReference type="SAM" id="Coils"/>
    </source>
</evidence>
<gene>
    <name evidence="3" type="ORF">BOVATA_040630</name>
</gene>
<dbReference type="VEuPathDB" id="PiroplasmaDB:BOVATA_040630"/>
<dbReference type="RefSeq" id="XP_028868813.1">
    <property type="nucleotide sequence ID" value="XM_029012980.1"/>
</dbReference>
<keyword evidence="4" id="KW-1185">Reference proteome</keyword>
<dbReference type="EMBL" id="BDSA01000005">
    <property type="protein sequence ID" value="GBE62570.1"/>
    <property type="molecule type" value="Genomic_DNA"/>
</dbReference>
<sequence length="277" mass="31153">MRGIWPLVVSTAIAIANRGNAEKPDLQKLENEQKLLIHDLQRSRLASEELKDKLDILQQSKNASSSTLNVSNVVVEKDEKPKEEHSGSVNYTAPIIVLLPEEPSEREKWEYNLTLRCLGQRDFSPFEGIHNSKLLEMATIKGKTVAEIRLEIKHTEKELSQVEARKELEGLQSALSSAKEGTYAERTQKLHVSHNIKLVKHEIDVLETKLHRLQKRLKAAVLFSSGTGKHGSSKKQGHEDADEGEASEDREEQDAEDEAGEQEEADEADGNDDDYEE</sequence>
<feature type="compositionally biased region" description="Acidic residues" evidence="2">
    <location>
        <begin position="240"/>
        <end position="277"/>
    </location>
</feature>
<feature type="region of interest" description="Disordered" evidence="2">
    <location>
        <begin position="224"/>
        <end position="277"/>
    </location>
</feature>
<dbReference type="GeneID" id="39876340"/>
<proteinExistence type="predicted"/>
<organism evidence="3 4">
    <name type="scientific">Babesia ovata</name>
    <dbReference type="NCBI Taxonomy" id="189622"/>
    <lineage>
        <taxon>Eukaryota</taxon>
        <taxon>Sar</taxon>
        <taxon>Alveolata</taxon>
        <taxon>Apicomplexa</taxon>
        <taxon>Aconoidasida</taxon>
        <taxon>Piroplasmida</taxon>
        <taxon>Babesiidae</taxon>
        <taxon>Babesia</taxon>
    </lineage>
</organism>
<accession>A0A2H6KHV4</accession>
<reference evidence="3 4" key="1">
    <citation type="journal article" date="2017" name="BMC Genomics">
        <title>Whole-genome assembly of Babesia ovata and comparative genomics between closely related pathogens.</title>
        <authorList>
            <person name="Yamagishi J."/>
            <person name="Asada M."/>
            <person name="Hakimi H."/>
            <person name="Tanaka T.Q."/>
            <person name="Sugimoto C."/>
            <person name="Kawazu S."/>
        </authorList>
    </citation>
    <scope>NUCLEOTIDE SEQUENCE [LARGE SCALE GENOMIC DNA]</scope>
    <source>
        <strain evidence="3 4">Miyake</strain>
    </source>
</reference>
<protein>
    <submittedName>
        <fullName evidence="3">Tropomyosin 1 alpha, putative</fullName>
    </submittedName>
</protein>